<dbReference type="InterPro" id="IPR003961">
    <property type="entry name" value="FN3_dom"/>
</dbReference>
<dbReference type="PANTHER" id="PTHR46708">
    <property type="entry name" value="TENASCIN"/>
    <property type="match status" value="1"/>
</dbReference>
<dbReference type="RefSeq" id="WP_020511234.1">
    <property type="nucleotide sequence ID" value="NZ_JBIAZU010000001.1"/>
</dbReference>
<organism evidence="6 7">
    <name type="scientific">Paractinoplanes globisporus</name>
    <dbReference type="NCBI Taxonomy" id="113565"/>
    <lineage>
        <taxon>Bacteria</taxon>
        <taxon>Bacillati</taxon>
        <taxon>Actinomycetota</taxon>
        <taxon>Actinomycetes</taxon>
        <taxon>Micromonosporales</taxon>
        <taxon>Micromonosporaceae</taxon>
        <taxon>Paractinoplanes</taxon>
    </lineage>
</organism>
<dbReference type="CDD" id="cd00063">
    <property type="entry name" value="FN3"/>
    <property type="match status" value="1"/>
</dbReference>
<dbReference type="InterPro" id="IPR029476">
    <property type="entry name" value="DNase_NucA_NucB"/>
</dbReference>
<dbReference type="EMBL" id="JBIAZU010000001">
    <property type="protein sequence ID" value="MFF5288431.1"/>
    <property type="molecule type" value="Genomic_DNA"/>
</dbReference>
<dbReference type="Pfam" id="PF00041">
    <property type="entry name" value="fn3"/>
    <property type="match status" value="1"/>
</dbReference>
<dbReference type="InterPro" id="IPR036116">
    <property type="entry name" value="FN3_sf"/>
</dbReference>
<evidence type="ECO:0000256" key="2">
    <source>
        <dbReference type="ARBA" id="ARBA00023295"/>
    </source>
</evidence>
<keyword evidence="4" id="KW-0732">Signal</keyword>
<comment type="caution">
    <text evidence="6">The sequence shown here is derived from an EMBL/GenBank/DDBJ whole genome shotgun (WGS) entry which is preliminary data.</text>
</comment>
<feature type="domain" description="Fibronectin type-III" evidence="5">
    <location>
        <begin position="155"/>
        <end position="245"/>
    </location>
</feature>
<keyword evidence="2" id="KW-0378">Hydrolase</keyword>
<evidence type="ECO:0000256" key="3">
    <source>
        <dbReference type="ARBA" id="ARBA00023326"/>
    </source>
</evidence>
<dbReference type="PROSITE" id="PS50853">
    <property type="entry name" value="FN3"/>
    <property type="match status" value="1"/>
</dbReference>
<name>A0ABW6W555_9ACTN</name>
<accession>A0ABW6W555</accession>
<sequence>MRRSLVSAALIVSLVVPTVLVRQPAAVAADDGDTPHPPGPCADLTVPEENHSSIRLRVDQPADSERLAVGADGKITVKGILHKQATMVEVEDDRVTAHDFTLGPPPDDVAAWASSWTTTLRPAHLGANQLCVRAKRDPKRTARIRRDFTVVDLIPPSNVGGLTVGGLTSTSAKVSWNAATDNFGLAGYDVSVDGGAAHRTTVGTRSYTITGLNAESTHTVSVVAVDLAGNKSVTPATTSFTTLAPPSPSDPQTGIVFAPEQGAATASWHPVAADASYRSYLDGQALEDFTLGQYCVDASGNPASPCTAQDVIKYPLTYLDQSTPYAFKMEALAADGTVARSLDGEFTTTAGPAVVSPATTQLNASEASSCAGQGGDFYVTAAARGKVSLPSGSTPIFDGCYRVSNNSCIDAFLPPSGNKVLKCVDDITRLLYSTAPTGRGPVISSLDGVAAYLRAPSLVPGTLIEPITWCAESTACTVVVEEAAEAVEMVEIATVSSAVASFLVVAAEGIGLGLVLGVLLAILFPSEIAIGGLLEYPIETDTDFDTFDNWGADDGEWYNSLKIYAEAVKTTKLVAGRDNIPFAWTDADDAALKRTIDTACATQQNSQAIAAGCGDGFAVYVPGGLNYQFRPMKETGTHIVKAMGDGSFPQPPTRAAWFYPAYSKGGAAATAAGYKRYWYDTLAFRPNACTGRGAGKTCDEFPFWTTNQAVNLSGQLADILPVPTTESSPQGNDLAQFYDQCHVDDTDHFIVLPIKPWVAAGGPSFGFRVTQAGTSLCLVPTP</sequence>
<keyword evidence="3" id="KW-0624">Polysaccharide degradation</keyword>
<dbReference type="Gene3D" id="2.60.40.10">
    <property type="entry name" value="Immunoglobulins"/>
    <property type="match status" value="1"/>
</dbReference>
<reference evidence="6 7" key="1">
    <citation type="submission" date="2024-10" db="EMBL/GenBank/DDBJ databases">
        <title>The Natural Products Discovery Center: Release of the First 8490 Sequenced Strains for Exploring Actinobacteria Biosynthetic Diversity.</title>
        <authorList>
            <person name="Kalkreuter E."/>
            <person name="Kautsar S.A."/>
            <person name="Yang D."/>
            <person name="Bader C.D."/>
            <person name="Teijaro C.N."/>
            <person name="Fluegel L."/>
            <person name="Davis C.M."/>
            <person name="Simpson J.R."/>
            <person name="Lauterbach L."/>
            <person name="Steele A.D."/>
            <person name="Gui C."/>
            <person name="Meng S."/>
            <person name="Li G."/>
            <person name="Viehrig K."/>
            <person name="Ye F."/>
            <person name="Su P."/>
            <person name="Kiefer A.F."/>
            <person name="Nichols A."/>
            <person name="Cepeda A.J."/>
            <person name="Yan W."/>
            <person name="Fan B."/>
            <person name="Jiang Y."/>
            <person name="Adhikari A."/>
            <person name="Zheng C.-J."/>
            <person name="Schuster L."/>
            <person name="Cowan T.M."/>
            <person name="Smanski M.J."/>
            <person name="Chevrette M.G."/>
            <person name="De Carvalho L.P.S."/>
            <person name="Shen B."/>
        </authorList>
    </citation>
    <scope>NUCLEOTIDE SEQUENCE [LARGE SCALE GENOMIC DNA]</scope>
    <source>
        <strain evidence="6 7">NPDC000087</strain>
    </source>
</reference>
<evidence type="ECO:0000313" key="7">
    <source>
        <dbReference type="Proteomes" id="UP001602245"/>
    </source>
</evidence>
<dbReference type="PANTHER" id="PTHR46708:SF2">
    <property type="entry name" value="FIBRONECTIN TYPE-III DOMAIN-CONTAINING PROTEIN"/>
    <property type="match status" value="1"/>
</dbReference>
<feature type="chain" id="PRO_5046401920" evidence="4">
    <location>
        <begin position="29"/>
        <end position="782"/>
    </location>
</feature>
<keyword evidence="7" id="KW-1185">Reference proteome</keyword>
<keyword evidence="2" id="KW-0326">Glycosidase</keyword>
<dbReference type="SMART" id="SM00060">
    <property type="entry name" value="FN3"/>
    <property type="match status" value="2"/>
</dbReference>
<keyword evidence="3" id="KW-0119">Carbohydrate metabolism</keyword>
<feature type="signal peptide" evidence="4">
    <location>
        <begin position="1"/>
        <end position="28"/>
    </location>
</feature>
<dbReference type="Pfam" id="PF14040">
    <property type="entry name" value="DNase_NucA_NucB"/>
    <property type="match status" value="1"/>
</dbReference>
<dbReference type="InterPro" id="IPR013783">
    <property type="entry name" value="Ig-like_fold"/>
</dbReference>
<keyword evidence="1" id="KW-0677">Repeat</keyword>
<dbReference type="InterPro" id="IPR050991">
    <property type="entry name" value="ECM_Regulatory_Proteins"/>
</dbReference>
<dbReference type="SUPFAM" id="SSF49265">
    <property type="entry name" value="Fibronectin type III"/>
    <property type="match status" value="1"/>
</dbReference>
<evidence type="ECO:0000259" key="5">
    <source>
        <dbReference type="PROSITE" id="PS50853"/>
    </source>
</evidence>
<evidence type="ECO:0000256" key="4">
    <source>
        <dbReference type="SAM" id="SignalP"/>
    </source>
</evidence>
<evidence type="ECO:0000313" key="6">
    <source>
        <dbReference type="EMBL" id="MFF5288431.1"/>
    </source>
</evidence>
<evidence type="ECO:0000256" key="1">
    <source>
        <dbReference type="ARBA" id="ARBA00022737"/>
    </source>
</evidence>
<protein>
    <submittedName>
        <fullName evidence="6">Fibronectin type III domain-containing protein</fullName>
    </submittedName>
</protein>
<gene>
    <name evidence="6" type="ORF">ACFY35_03270</name>
</gene>
<proteinExistence type="predicted"/>
<dbReference type="Proteomes" id="UP001602245">
    <property type="component" value="Unassembled WGS sequence"/>
</dbReference>